<dbReference type="Proteomes" id="UP000612055">
    <property type="component" value="Unassembled WGS sequence"/>
</dbReference>
<feature type="region of interest" description="Disordered" evidence="1">
    <location>
        <begin position="326"/>
        <end position="345"/>
    </location>
</feature>
<feature type="region of interest" description="Disordered" evidence="1">
    <location>
        <begin position="151"/>
        <end position="237"/>
    </location>
</feature>
<keyword evidence="3" id="KW-1185">Reference proteome</keyword>
<sequence length="550" mass="56812">MKGLEKTFGSDASAMKKDVGLSHLERMLQVEETAKAVEEVPKEPSISFDSHEYCSPAALSSPTKRCRPNPAEEDAERKEELAKMARSSFGPMTSQAYERLVAKKRAARLSKIESAGGIRSVLDSFKKADDPFVKAAVAPVHQYMADKDGIPLPAANSVPAEPELPSSARDFTLPKTKVAESPAPQAFRPAADFDLPKGAVAASPAPQGAESAAAKPQPKSTETVAPSPAPQGAELLTDSAPSAYSAYAKLRSEEAAAAAADADAKKAAAAKAEPALGSSAWVRQEAAKQAAAAKAEGPARPPQGAEEAAKATTGRQQAMARAAIQRKAANVAGNRNAAQTMAGGKRLRSSAAAAKAAAEGVTIIRDEAASRPQARPRAEVEKLVNAAKVNARKAASTVASGAAAMGNLARSKAAEAEALAAANAWQVVDYIVVAAVLVLAPLAVFMAAAVLEDAFLSPSQAVRAEGTSLAAHYLELTHALWRRMRRALSAARVAVTGHASDLPTSDNEGRGAIPRAVAASASALHAFAEAASSAVVQATGVQTPQIRRRQ</sequence>
<proteinExistence type="predicted"/>
<feature type="compositionally biased region" description="Low complexity" evidence="1">
    <location>
        <begin position="255"/>
        <end position="272"/>
    </location>
</feature>
<accession>A0A836C1A0</accession>
<name>A0A836C1A0_9CHLO</name>
<comment type="caution">
    <text evidence="2">The sequence shown here is derived from an EMBL/GenBank/DDBJ whole genome shotgun (WGS) entry which is preliminary data.</text>
</comment>
<dbReference type="EMBL" id="JAEHOE010000017">
    <property type="protein sequence ID" value="KAG2496706.1"/>
    <property type="molecule type" value="Genomic_DNA"/>
</dbReference>
<dbReference type="OrthoDB" id="540506at2759"/>
<organism evidence="2 3">
    <name type="scientific">Edaphochlamys debaryana</name>
    <dbReference type="NCBI Taxonomy" id="47281"/>
    <lineage>
        <taxon>Eukaryota</taxon>
        <taxon>Viridiplantae</taxon>
        <taxon>Chlorophyta</taxon>
        <taxon>core chlorophytes</taxon>
        <taxon>Chlorophyceae</taxon>
        <taxon>CS clade</taxon>
        <taxon>Chlamydomonadales</taxon>
        <taxon>Chlamydomonadales incertae sedis</taxon>
        <taxon>Edaphochlamys</taxon>
    </lineage>
</organism>
<evidence type="ECO:0000256" key="1">
    <source>
        <dbReference type="SAM" id="MobiDB-lite"/>
    </source>
</evidence>
<feature type="compositionally biased region" description="Low complexity" evidence="1">
    <location>
        <begin position="287"/>
        <end position="296"/>
    </location>
</feature>
<dbReference type="AlphaFoldDB" id="A0A836C1A0"/>
<evidence type="ECO:0000313" key="2">
    <source>
        <dbReference type="EMBL" id="KAG2496706.1"/>
    </source>
</evidence>
<feature type="region of interest" description="Disordered" evidence="1">
    <location>
        <begin position="255"/>
        <end position="320"/>
    </location>
</feature>
<protein>
    <submittedName>
        <fullName evidence="2">Uncharacterized protein</fullName>
    </submittedName>
</protein>
<reference evidence="2" key="1">
    <citation type="journal article" date="2020" name="bioRxiv">
        <title>Comparative genomics of Chlamydomonas.</title>
        <authorList>
            <person name="Craig R.J."/>
            <person name="Hasan A.R."/>
            <person name="Ness R.W."/>
            <person name="Keightley P.D."/>
        </authorList>
    </citation>
    <scope>NUCLEOTIDE SEQUENCE</scope>
    <source>
        <strain evidence="2">CCAP 11/70</strain>
    </source>
</reference>
<evidence type="ECO:0000313" key="3">
    <source>
        <dbReference type="Proteomes" id="UP000612055"/>
    </source>
</evidence>
<gene>
    <name evidence="2" type="ORF">HYH03_005119</name>
</gene>